<dbReference type="OrthoDB" id="5580590at2"/>
<dbReference type="AlphaFoldDB" id="A0A4Z0W5X7"/>
<evidence type="ECO:0000256" key="7">
    <source>
        <dbReference type="SAM" id="SignalP"/>
    </source>
</evidence>
<evidence type="ECO:0000256" key="2">
    <source>
        <dbReference type="ARBA" id="ARBA00008520"/>
    </source>
</evidence>
<dbReference type="Gene3D" id="3.40.190.10">
    <property type="entry name" value="Periplasmic binding protein-like II"/>
    <property type="match status" value="2"/>
</dbReference>
<comment type="caution">
    <text evidence="8">The sequence shown here is derived from an EMBL/GenBank/DDBJ whole genome shotgun (WGS) entry which is preliminary data.</text>
</comment>
<dbReference type="GO" id="GO:0042597">
    <property type="term" value="C:periplasmic space"/>
    <property type="evidence" value="ECO:0007669"/>
    <property type="project" value="UniProtKB-SubCell"/>
</dbReference>
<evidence type="ECO:0000256" key="4">
    <source>
        <dbReference type="ARBA" id="ARBA00022729"/>
    </source>
</evidence>
<feature type="chain" id="PRO_5021316172" description="Probable sugar-binding periplasmic protein" evidence="7">
    <location>
        <begin position="25"/>
        <end position="414"/>
    </location>
</feature>
<evidence type="ECO:0000256" key="1">
    <source>
        <dbReference type="ARBA" id="ARBA00004418"/>
    </source>
</evidence>
<keyword evidence="3" id="KW-0813">Transport</keyword>
<protein>
    <recommendedName>
        <fullName evidence="6">Probable sugar-binding periplasmic protein</fullName>
    </recommendedName>
</protein>
<evidence type="ECO:0000313" key="8">
    <source>
        <dbReference type="EMBL" id="TGG93194.1"/>
    </source>
</evidence>
<sequence length="414" mass="45043">MNFTRKLVPAIAAAALSSSAAVQAVDLEVIHWWTSGGEQAAVTVFADEFEASTDHNWIDAAIAGGSAARGAALQRMLGGDPPGAAQFNISRQFEELAEAGMLLDLSPLAEQEGWYDIIRPSSILEVCEFEGGIYCLPVNIHSWQWAWASIPAFEQAGVDLPGTLNEFIEVAPALQEAGITPFAIGGEGWQINGAARVVLLSQLGKEGYLRFYRDKDPEVAMGPEMAAAIEIFQNMKQYTDDGSANRNWNDTTNLVITHQAGLQIMGDWARGEFAMAGMEPGVDYACLAGPSEDPYLDTGGDVFVFPKQSDPEIEAAQFELASMMLSPRVQALFNNAKGSLPVRDDVDMSIADVCMQQGLEILADPDRIIPPDSMYITEDTRGEMDDLWLEVWNNPNMGVENIQQRFANILANAD</sequence>
<comment type="function">
    <text evidence="5">Part of a binding-protein-dependent transport system for a sugar.</text>
</comment>
<comment type="similarity">
    <text evidence="2">Belongs to the bacterial solute-binding protein 1 family.</text>
</comment>
<keyword evidence="9" id="KW-1185">Reference proteome</keyword>
<dbReference type="Pfam" id="PF01547">
    <property type="entry name" value="SBP_bac_1"/>
    <property type="match status" value="1"/>
</dbReference>
<dbReference type="RefSeq" id="WP_135482904.1">
    <property type="nucleotide sequence ID" value="NZ_SRMF01000003.1"/>
</dbReference>
<evidence type="ECO:0000313" key="9">
    <source>
        <dbReference type="Proteomes" id="UP000297475"/>
    </source>
</evidence>
<reference evidence="8 9" key="1">
    <citation type="submission" date="2019-04" db="EMBL/GenBank/DDBJ databases">
        <title>Natronospirillum operosus gen. nov., sp. nov., a haloalkaliphilic satellite isolated from decaying biomass of laboratory culture of cyanobacterium Geitlerinema sp. and proposal of Natronospirillaceae fam. nov. and Saccharospirillaceae fam. nov.</title>
        <authorList>
            <person name="Kevbrin V."/>
            <person name="Boltyanskaya Y."/>
            <person name="Koziaeva V."/>
            <person name="Grouzdev D.S."/>
            <person name="Park M."/>
            <person name="Cho J."/>
        </authorList>
    </citation>
    <scope>NUCLEOTIDE SEQUENCE [LARGE SCALE GENOMIC DNA]</scope>
    <source>
        <strain evidence="8 9">G-116</strain>
    </source>
</reference>
<keyword evidence="4 7" id="KW-0732">Signal</keyword>
<evidence type="ECO:0000256" key="6">
    <source>
        <dbReference type="ARBA" id="ARBA00049753"/>
    </source>
</evidence>
<evidence type="ECO:0000256" key="5">
    <source>
        <dbReference type="ARBA" id="ARBA00049629"/>
    </source>
</evidence>
<organism evidence="8 9">
    <name type="scientific">Natronospirillum operosum</name>
    <dbReference type="NCBI Taxonomy" id="2759953"/>
    <lineage>
        <taxon>Bacteria</taxon>
        <taxon>Pseudomonadati</taxon>
        <taxon>Pseudomonadota</taxon>
        <taxon>Gammaproteobacteria</taxon>
        <taxon>Oceanospirillales</taxon>
        <taxon>Natronospirillaceae</taxon>
        <taxon>Natronospirillum</taxon>
    </lineage>
</organism>
<dbReference type="InterPro" id="IPR050490">
    <property type="entry name" value="Bact_solute-bd_prot1"/>
</dbReference>
<comment type="subcellular location">
    <subcellularLocation>
        <location evidence="1">Periplasm</location>
    </subcellularLocation>
</comment>
<dbReference type="EMBL" id="SRMF01000003">
    <property type="protein sequence ID" value="TGG93194.1"/>
    <property type="molecule type" value="Genomic_DNA"/>
</dbReference>
<feature type="signal peptide" evidence="7">
    <location>
        <begin position="1"/>
        <end position="24"/>
    </location>
</feature>
<evidence type="ECO:0000256" key="3">
    <source>
        <dbReference type="ARBA" id="ARBA00022448"/>
    </source>
</evidence>
<dbReference type="PANTHER" id="PTHR43649:SF28">
    <property type="entry name" value="BINDING PROTEIN COMPONENT OF ABC SUGAR TRANSPORTER-RELATED"/>
    <property type="match status" value="1"/>
</dbReference>
<name>A0A4Z0W5X7_9GAMM</name>
<proteinExistence type="inferred from homology"/>
<dbReference type="InterPro" id="IPR006059">
    <property type="entry name" value="SBP"/>
</dbReference>
<accession>A0A4Z0W5X7</accession>
<dbReference type="Proteomes" id="UP000297475">
    <property type="component" value="Unassembled WGS sequence"/>
</dbReference>
<dbReference type="SUPFAM" id="SSF53850">
    <property type="entry name" value="Periplasmic binding protein-like II"/>
    <property type="match status" value="1"/>
</dbReference>
<gene>
    <name evidence="8" type="ORF">E4656_09030</name>
</gene>
<dbReference type="PANTHER" id="PTHR43649">
    <property type="entry name" value="ARABINOSE-BINDING PROTEIN-RELATED"/>
    <property type="match status" value="1"/>
</dbReference>